<organism evidence="1 2">
    <name type="scientific">Nocardioides humi</name>
    <dbReference type="NCBI Taxonomy" id="449461"/>
    <lineage>
        <taxon>Bacteria</taxon>
        <taxon>Bacillati</taxon>
        <taxon>Actinomycetota</taxon>
        <taxon>Actinomycetes</taxon>
        <taxon>Propionibacteriales</taxon>
        <taxon>Nocardioidaceae</taxon>
        <taxon>Nocardioides</taxon>
    </lineage>
</organism>
<name>A0ABN2BNK6_9ACTN</name>
<protein>
    <submittedName>
        <fullName evidence="1">Uncharacterized protein</fullName>
    </submittedName>
</protein>
<reference evidence="1 2" key="1">
    <citation type="journal article" date="2019" name="Int. J. Syst. Evol. Microbiol.">
        <title>The Global Catalogue of Microorganisms (GCM) 10K type strain sequencing project: providing services to taxonomists for standard genome sequencing and annotation.</title>
        <authorList>
            <consortium name="The Broad Institute Genomics Platform"/>
            <consortium name="The Broad Institute Genome Sequencing Center for Infectious Disease"/>
            <person name="Wu L."/>
            <person name="Ma J."/>
        </authorList>
    </citation>
    <scope>NUCLEOTIDE SEQUENCE [LARGE SCALE GENOMIC DNA]</scope>
    <source>
        <strain evidence="1 2">JCM 14942</strain>
    </source>
</reference>
<comment type="caution">
    <text evidence="1">The sequence shown here is derived from an EMBL/GenBank/DDBJ whole genome shotgun (WGS) entry which is preliminary data.</text>
</comment>
<accession>A0ABN2BNK6</accession>
<gene>
    <name evidence="1" type="ORF">GCM10009788_52510</name>
</gene>
<sequence length="101" mass="11509">MTTSTSTSSTETIGSVLDRYEHGTRRALQEALAAGLRSTWLRRAEEFERARPRPGDYVGRSTPEERAARDRRLARMAEMCRHRASLASPVEFEDLVWQVVT</sequence>
<keyword evidence="2" id="KW-1185">Reference proteome</keyword>
<dbReference type="EMBL" id="BAAAOR010000040">
    <property type="protein sequence ID" value="GAA1543518.1"/>
    <property type="molecule type" value="Genomic_DNA"/>
</dbReference>
<proteinExistence type="predicted"/>
<evidence type="ECO:0000313" key="1">
    <source>
        <dbReference type="EMBL" id="GAA1543518.1"/>
    </source>
</evidence>
<dbReference type="RefSeq" id="WP_141007058.1">
    <property type="nucleotide sequence ID" value="NZ_BAAAOR010000040.1"/>
</dbReference>
<evidence type="ECO:0000313" key="2">
    <source>
        <dbReference type="Proteomes" id="UP001500842"/>
    </source>
</evidence>
<dbReference type="Proteomes" id="UP001500842">
    <property type="component" value="Unassembled WGS sequence"/>
</dbReference>